<dbReference type="AlphaFoldDB" id="A0AAD7ZYI3"/>
<reference evidence="1" key="2">
    <citation type="submission" date="2023-05" db="EMBL/GenBank/DDBJ databases">
        <authorList>
            <person name="Fouks B."/>
        </authorList>
    </citation>
    <scope>NUCLEOTIDE SEQUENCE</scope>
    <source>
        <strain evidence="1">Stay&amp;Tobe</strain>
        <tissue evidence="1">Testes</tissue>
    </source>
</reference>
<feature type="non-terminal residue" evidence="1">
    <location>
        <position position="1"/>
    </location>
</feature>
<sequence>LHFDRKHLNSSNLRRLPGTIRIKYPKLEYITNMLINQFKHRYNTFYGSLRKMYQYT</sequence>
<name>A0AAD7ZYI3_DIPPU</name>
<feature type="non-terminal residue" evidence="1">
    <location>
        <position position="56"/>
    </location>
</feature>
<reference evidence="1" key="1">
    <citation type="journal article" date="2023" name="IScience">
        <title>Live-bearing cockroach genome reveals convergent evolutionary mechanisms linked to viviparity in insects and beyond.</title>
        <authorList>
            <person name="Fouks B."/>
            <person name="Harrison M.C."/>
            <person name="Mikhailova A.A."/>
            <person name="Marchal E."/>
            <person name="English S."/>
            <person name="Carruthers M."/>
            <person name="Jennings E.C."/>
            <person name="Chiamaka E.L."/>
            <person name="Frigard R.A."/>
            <person name="Pippel M."/>
            <person name="Attardo G.M."/>
            <person name="Benoit J.B."/>
            <person name="Bornberg-Bauer E."/>
            <person name="Tobe S.S."/>
        </authorList>
    </citation>
    <scope>NUCLEOTIDE SEQUENCE</scope>
    <source>
        <strain evidence="1">Stay&amp;Tobe</strain>
    </source>
</reference>
<evidence type="ECO:0000313" key="2">
    <source>
        <dbReference type="Proteomes" id="UP001233999"/>
    </source>
</evidence>
<evidence type="ECO:0000313" key="1">
    <source>
        <dbReference type="EMBL" id="KAJ9589087.1"/>
    </source>
</evidence>
<organism evidence="1 2">
    <name type="scientific">Diploptera punctata</name>
    <name type="common">Pacific beetle cockroach</name>
    <dbReference type="NCBI Taxonomy" id="6984"/>
    <lineage>
        <taxon>Eukaryota</taxon>
        <taxon>Metazoa</taxon>
        <taxon>Ecdysozoa</taxon>
        <taxon>Arthropoda</taxon>
        <taxon>Hexapoda</taxon>
        <taxon>Insecta</taxon>
        <taxon>Pterygota</taxon>
        <taxon>Neoptera</taxon>
        <taxon>Polyneoptera</taxon>
        <taxon>Dictyoptera</taxon>
        <taxon>Blattodea</taxon>
        <taxon>Blaberoidea</taxon>
        <taxon>Blaberidae</taxon>
        <taxon>Diplopterinae</taxon>
        <taxon>Diploptera</taxon>
    </lineage>
</organism>
<dbReference type="EMBL" id="JASPKZ010005280">
    <property type="protein sequence ID" value="KAJ9589087.1"/>
    <property type="molecule type" value="Genomic_DNA"/>
</dbReference>
<gene>
    <name evidence="1" type="ORF">L9F63_017616</name>
</gene>
<protein>
    <submittedName>
        <fullName evidence="1">Uncharacterized protein</fullName>
    </submittedName>
</protein>
<accession>A0AAD7ZYI3</accession>
<comment type="caution">
    <text evidence="1">The sequence shown here is derived from an EMBL/GenBank/DDBJ whole genome shotgun (WGS) entry which is preliminary data.</text>
</comment>
<proteinExistence type="predicted"/>
<dbReference type="Proteomes" id="UP001233999">
    <property type="component" value="Unassembled WGS sequence"/>
</dbReference>
<keyword evidence="2" id="KW-1185">Reference proteome</keyword>